<dbReference type="GO" id="GO:0003677">
    <property type="term" value="F:DNA binding"/>
    <property type="evidence" value="ECO:0007669"/>
    <property type="project" value="InterPro"/>
</dbReference>
<dbReference type="Pfam" id="PF13412">
    <property type="entry name" value="HTH_24"/>
    <property type="match status" value="1"/>
</dbReference>
<dbReference type="Proteomes" id="UP001254832">
    <property type="component" value="Unassembled WGS sequence"/>
</dbReference>
<dbReference type="InterPro" id="IPR037914">
    <property type="entry name" value="SpoVT-AbrB_sf"/>
</dbReference>
<dbReference type="AlphaFoldDB" id="A0AAP5LPE1"/>
<dbReference type="RefSeq" id="WP_310144222.1">
    <property type="nucleotide sequence ID" value="NZ_JAVDTR010000015.1"/>
</dbReference>
<dbReference type="Gene3D" id="1.10.260.40">
    <property type="entry name" value="lambda repressor-like DNA-binding domains"/>
    <property type="match status" value="1"/>
</dbReference>
<dbReference type="InterPro" id="IPR010982">
    <property type="entry name" value="Lambda_DNA-bd_dom_sf"/>
</dbReference>
<gene>
    <name evidence="1" type="ORF">J2W91_004707</name>
</gene>
<reference evidence="1" key="1">
    <citation type="submission" date="2023-07" db="EMBL/GenBank/DDBJ databases">
        <title>Sorghum-associated microbial communities from plants grown in Nebraska, USA.</title>
        <authorList>
            <person name="Schachtman D."/>
        </authorList>
    </citation>
    <scope>NUCLEOTIDE SEQUENCE</scope>
    <source>
        <strain evidence="1">BE80</strain>
    </source>
</reference>
<dbReference type="Gene3D" id="2.10.260.10">
    <property type="match status" value="1"/>
</dbReference>
<name>A0AAP5LPE1_PAEAM</name>
<dbReference type="SUPFAM" id="SSF89447">
    <property type="entry name" value="AbrB/MazE/MraZ-like"/>
    <property type="match status" value="1"/>
</dbReference>
<comment type="caution">
    <text evidence="1">The sequence shown here is derived from an EMBL/GenBank/DDBJ whole genome shotgun (WGS) entry which is preliminary data.</text>
</comment>
<sequence length="138" mass="15643">MSIVRKIDVEGRIVLPISIREILKIDPTCDIIIQAHGNGLCLFIYRNYCVFCRATSNILAFKGHDVCKNCIRNIASGLKTIPRHEKIIQEENRSPAITKMIELLKQSPDIKQYEIAKILGISKPRVSQLMKKLRSGVV</sequence>
<evidence type="ECO:0000313" key="2">
    <source>
        <dbReference type="Proteomes" id="UP001254832"/>
    </source>
</evidence>
<protein>
    <submittedName>
        <fullName evidence="1">Transcriptional pleiotropic regulator of transition state genes</fullName>
    </submittedName>
</protein>
<evidence type="ECO:0000313" key="1">
    <source>
        <dbReference type="EMBL" id="MDR6726201.1"/>
    </source>
</evidence>
<organism evidence="1 2">
    <name type="scientific">Paenibacillus amylolyticus</name>
    <dbReference type="NCBI Taxonomy" id="1451"/>
    <lineage>
        <taxon>Bacteria</taxon>
        <taxon>Bacillati</taxon>
        <taxon>Bacillota</taxon>
        <taxon>Bacilli</taxon>
        <taxon>Bacillales</taxon>
        <taxon>Paenibacillaceae</taxon>
        <taxon>Paenibacillus</taxon>
    </lineage>
</organism>
<dbReference type="EMBL" id="JAVDTR010000015">
    <property type="protein sequence ID" value="MDR6726201.1"/>
    <property type="molecule type" value="Genomic_DNA"/>
</dbReference>
<proteinExistence type="predicted"/>
<accession>A0AAP5LPE1</accession>